<dbReference type="Pfam" id="PF00429">
    <property type="entry name" value="TLV_coat"/>
    <property type="match status" value="1"/>
</dbReference>
<organism evidence="2 3">
    <name type="scientific">Accipiter nisus</name>
    <name type="common">Eurasian sparrowhawk</name>
    <dbReference type="NCBI Taxonomy" id="211598"/>
    <lineage>
        <taxon>Eukaryota</taxon>
        <taxon>Metazoa</taxon>
        <taxon>Chordata</taxon>
        <taxon>Craniata</taxon>
        <taxon>Vertebrata</taxon>
        <taxon>Euteleostomi</taxon>
        <taxon>Archelosauria</taxon>
        <taxon>Archosauria</taxon>
        <taxon>Dinosauria</taxon>
        <taxon>Saurischia</taxon>
        <taxon>Theropoda</taxon>
        <taxon>Coelurosauria</taxon>
        <taxon>Aves</taxon>
        <taxon>Neognathae</taxon>
        <taxon>Neoaves</taxon>
        <taxon>Telluraves</taxon>
        <taxon>Accipitrimorphae</taxon>
        <taxon>Accipitriformes</taxon>
        <taxon>Accipitridae</taxon>
        <taxon>Accipitrinae</taxon>
        <taxon>Accipiter</taxon>
    </lineage>
</organism>
<reference evidence="2" key="2">
    <citation type="submission" date="2025-09" db="UniProtKB">
        <authorList>
            <consortium name="Ensembl"/>
        </authorList>
    </citation>
    <scope>IDENTIFICATION</scope>
</reference>
<reference evidence="2" key="1">
    <citation type="submission" date="2025-08" db="UniProtKB">
        <authorList>
            <consortium name="Ensembl"/>
        </authorList>
    </citation>
    <scope>IDENTIFICATION</scope>
</reference>
<keyword evidence="3" id="KW-1185">Reference proteome</keyword>
<evidence type="ECO:0000313" key="3">
    <source>
        <dbReference type="Proteomes" id="UP000694541"/>
    </source>
</evidence>
<accession>A0A8B9NBG1</accession>
<feature type="region of interest" description="Disordered" evidence="1">
    <location>
        <begin position="1"/>
        <end position="30"/>
    </location>
</feature>
<dbReference type="Proteomes" id="UP000694541">
    <property type="component" value="Unplaced"/>
</dbReference>
<evidence type="ECO:0000256" key="1">
    <source>
        <dbReference type="SAM" id="MobiDB-lite"/>
    </source>
</evidence>
<proteinExistence type="predicted"/>
<dbReference type="InterPro" id="IPR018154">
    <property type="entry name" value="TLV/ENV_coat_polyprotein"/>
</dbReference>
<feature type="compositionally biased region" description="Basic residues" evidence="1">
    <location>
        <begin position="12"/>
        <end position="23"/>
    </location>
</feature>
<name>A0A8B9NBG1_9AVES</name>
<sequence>MLQAIGPNRVINRQKKKKKRPRVKNPWASVTPEEYSFPTSESILTSEVEGEPKDDKPLWAVMQAAYQALNETNPNFTTSFWLCYDIEPPFYEGIALSSPYNTSTEESPS</sequence>
<protein>
    <submittedName>
        <fullName evidence="2">Uncharacterized protein</fullName>
    </submittedName>
</protein>
<evidence type="ECO:0000313" key="2">
    <source>
        <dbReference type="Ensembl" id="ENSANIP00000020542.1"/>
    </source>
</evidence>
<dbReference type="Ensembl" id="ENSANIT00000021226.1">
    <property type="protein sequence ID" value="ENSANIP00000020542.1"/>
    <property type="gene ID" value="ENSANIG00000013983.1"/>
</dbReference>
<dbReference type="AlphaFoldDB" id="A0A8B9NBG1"/>